<organism evidence="1 2">
    <name type="scientific">Bradyrhizobium daqingense</name>
    <dbReference type="NCBI Taxonomy" id="993502"/>
    <lineage>
        <taxon>Bacteria</taxon>
        <taxon>Pseudomonadati</taxon>
        <taxon>Pseudomonadota</taxon>
        <taxon>Alphaproteobacteria</taxon>
        <taxon>Hyphomicrobiales</taxon>
        <taxon>Nitrobacteraceae</taxon>
        <taxon>Bradyrhizobium</taxon>
    </lineage>
</organism>
<gene>
    <name evidence="1" type="ORF">IQ17_03585</name>
</gene>
<sequence length="53" mass="5636">MMLAPLSPLVIARSTCDEAIQTASAEAFLDCFAALAMTEQDVISVAQTHTHTN</sequence>
<evidence type="ECO:0000313" key="1">
    <source>
        <dbReference type="EMBL" id="TWI04261.1"/>
    </source>
</evidence>
<dbReference type="EMBL" id="VLKL01000009">
    <property type="protein sequence ID" value="TWI04261.1"/>
    <property type="molecule type" value="Genomic_DNA"/>
</dbReference>
<accession>A0A562L9G1</accession>
<reference evidence="1 2" key="1">
    <citation type="journal article" date="2015" name="Stand. Genomic Sci.">
        <title>Genomic Encyclopedia of Bacterial and Archaeal Type Strains, Phase III: the genomes of soil and plant-associated and newly described type strains.</title>
        <authorList>
            <person name="Whitman W.B."/>
            <person name="Woyke T."/>
            <person name="Klenk H.P."/>
            <person name="Zhou Y."/>
            <person name="Lilburn T.G."/>
            <person name="Beck B.J."/>
            <person name="De Vos P."/>
            <person name="Vandamme P."/>
            <person name="Eisen J.A."/>
            <person name="Garrity G."/>
            <person name="Hugenholtz P."/>
            <person name="Kyrpides N.C."/>
        </authorList>
    </citation>
    <scope>NUCLEOTIDE SEQUENCE [LARGE SCALE GENOMIC DNA]</scope>
    <source>
        <strain evidence="1 2">CGMCC 1.10947</strain>
    </source>
</reference>
<dbReference type="Proteomes" id="UP000317176">
    <property type="component" value="Unassembled WGS sequence"/>
</dbReference>
<proteinExistence type="predicted"/>
<keyword evidence="2" id="KW-1185">Reference proteome</keyword>
<dbReference type="AlphaFoldDB" id="A0A562L9G1"/>
<evidence type="ECO:0000313" key="2">
    <source>
        <dbReference type="Proteomes" id="UP000317176"/>
    </source>
</evidence>
<name>A0A562L9G1_9BRAD</name>
<comment type="caution">
    <text evidence="1">The sequence shown here is derived from an EMBL/GenBank/DDBJ whole genome shotgun (WGS) entry which is preliminary data.</text>
</comment>
<protein>
    <submittedName>
        <fullName evidence="1">Uncharacterized protein</fullName>
    </submittedName>
</protein>